<dbReference type="OrthoDB" id="9816502at2"/>
<gene>
    <name evidence="1" type="ORF">GA0070606_6417</name>
</gene>
<protein>
    <submittedName>
        <fullName evidence="1">Uncharacterized protein</fullName>
    </submittedName>
</protein>
<organism evidence="1 2">
    <name type="scientific">Micromonospora citrea</name>
    <dbReference type="NCBI Taxonomy" id="47855"/>
    <lineage>
        <taxon>Bacteria</taxon>
        <taxon>Bacillati</taxon>
        <taxon>Actinomycetota</taxon>
        <taxon>Actinomycetes</taxon>
        <taxon>Micromonosporales</taxon>
        <taxon>Micromonosporaceae</taxon>
        <taxon>Micromonospora</taxon>
    </lineage>
</organism>
<dbReference type="Proteomes" id="UP000199001">
    <property type="component" value="Unassembled WGS sequence"/>
</dbReference>
<reference evidence="2" key="1">
    <citation type="submission" date="2016-06" db="EMBL/GenBank/DDBJ databases">
        <authorList>
            <person name="Varghese N."/>
            <person name="Submissions Spin"/>
        </authorList>
    </citation>
    <scope>NUCLEOTIDE SEQUENCE [LARGE SCALE GENOMIC DNA]</scope>
    <source>
        <strain evidence="2">DSM 43903</strain>
    </source>
</reference>
<dbReference type="AlphaFoldDB" id="A0A1C6W365"/>
<name>A0A1C6W365_9ACTN</name>
<keyword evidence="2" id="KW-1185">Reference proteome</keyword>
<dbReference type="STRING" id="47855.GA0070606_6417"/>
<sequence length="878" mass="92793">MADEQLTFHGWARERIAALATGVQDGRPRVETPVTLTGTDATGATTTAATGTVRFLLAGPADVVRLAPGAVTRRYPTPGTVDHESDRCPHVEFADATLPWRYAPAPRPAAGAGAQHPWLVLVVGLEGDELTLAGDQVTLSPAVQALHPLGTGATPYRWAHLQVDTAGRRIARLLSGRPLAAGTDYVAALVPAYDAAGQPRWAGTGPATVPCYDTWRFRTATPAGSFEDLAAALRPGAAEPETGRAPLDYPRVPDAGDLAVRGALAPLGGTDAALPAEVHDDLDALRTPARDDRGRPIVGLPRYGEAWRAGAPEETTWGAGLNTDPRDRGVAGLGLELGIRLQEELVAEARAHQGALAEARQRIRDLVLGLHAAGGLWRRRTPGDAYERLWLLGPALGRVVTPDGTVAALATAADRPLPAGLFSGAARRILRAGPARTALTAAAAAPPAEVLKAANRCPRPPRPGAGGLPLEDLGIDLADLEERRRRAAETGEVDLTAAAERAKELAEAAHPKLRDLAYSVAERLARAAHSGSPAPWAQAVALLAAAATVDDRDERELERLVAALLELLERWPKPAGEDDLPTLLDGLAEPEPVEPPCRPVDLDALAAGVAAAFDPTRPDAAARVRVLSTIDGLDPARPLAPPEVCVGLDRPVWADLRDAFDEWLLPGVGALPDNSVIAVETNPRFVDALLTGLNTQLLGELRWRNIPVATGCTPLRVFWSRTDTGTGVRVDDITGIGSWPDGSGLGTPAHRPAGASGRDLVVVIKGRLFLRYPATVVYLVTAEHAGTVDFGQDPPAGAVRVLPSFQGRIGTDVTFFGFQGFEPADVLRHWLVFEEPPAGYRFANDASTSPAPETWARTSFARPVRVLIRGDHLDPEGP</sequence>
<evidence type="ECO:0000313" key="1">
    <source>
        <dbReference type="EMBL" id="SCL73029.1"/>
    </source>
</evidence>
<dbReference type="EMBL" id="FMHZ01000002">
    <property type="protein sequence ID" value="SCL73029.1"/>
    <property type="molecule type" value="Genomic_DNA"/>
</dbReference>
<evidence type="ECO:0000313" key="2">
    <source>
        <dbReference type="Proteomes" id="UP000199001"/>
    </source>
</evidence>
<accession>A0A1C6W365</accession>
<dbReference type="RefSeq" id="WP_091107032.1">
    <property type="nucleotide sequence ID" value="NZ_FMHZ01000002.1"/>
</dbReference>
<proteinExistence type="predicted"/>